<name>A0A4Q5LWY4_9BACT</name>
<sequence>MVHTYKQRTDTSKVLFLSEVRLLDNSGTQIGKYSLAYDTTYALPGIQSKAKTFGGITMALLILL</sequence>
<dbReference type="RefSeq" id="WP_130022567.1">
    <property type="nucleotide sequence ID" value="NZ_SEWF01000027.1"/>
</dbReference>
<dbReference type="AlphaFoldDB" id="A0A4Q5LWY4"/>
<evidence type="ECO:0000313" key="1">
    <source>
        <dbReference type="EMBL" id="RYU94336.1"/>
    </source>
</evidence>
<organism evidence="1 2">
    <name type="scientific">Emticicia agri</name>
    <dbReference type="NCBI Taxonomy" id="2492393"/>
    <lineage>
        <taxon>Bacteria</taxon>
        <taxon>Pseudomonadati</taxon>
        <taxon>Bacteroidota</taxon>
        <taxon>Cytophagia</taxon>
        <taxon>Cytophagales</taxon>
        <taxon>Leadbetterellaceae</taxon>
        <taxon>Emticicia</taxon>
    </lineage>
</organism>
<keyword evidence="2" id="KW-1185">Reference proteome</keyword>
<protein>
    <submittedName>
        <fullName evidence="1">Uncharacterized protein</fullName>
    </submittedName>
</protein>
<reference evidence="1 2" key="1">
    <citation type="submission" date="2019-02" db="EMBL/GenBank/DDBJ databases">
        <title>Bacterial novel species Emticicia sp. 17J42-9 isolated from soil.</title>
        <authorList>
            <person name="Jung H.-Y."/>
        </authorList>
    </citation>
    <scope>NUCLEOTIDE SEQUENCE [LARGE SCALE GENOMIC DNA]</scope>
    <source>
        <strain evidence="1 2">17J42-9</strain>
    </source>
</reference>
<dbReference type="Proteomes" id="UP000293162">
    <property type="component" value="Unassembled WGS sequence"/>
</dbReference>
<proteinExistence type="predicted"/>
<dbReference type="EMBL" id="SEWF01000027">
    <property type="protein sequence ID" value="RYU94336.1"/>
    <property type="molecule type" value="Genomic_DNA"/>
</dbReference>
<gene>
    <name evidence="1" type="ORF">EWM59_17580</name>
</gene>
<evidence type="ECO:0000313" key="2">
    <source>
        <dbReference type="Proteomes" id="UP000293162"/>
    </source>
</evidence>
<accession>A0A4Q5LWY4</accession>
<comment type="caution">
    <text evidence="1">The sequence shown here is derived from an EMBL/GenBank/DDBJ whole genome shotgun (WGS) entry which is preliminary data.</text>
</comment>